<dbReference type="AlphaFoldDB" id="A0A285P369"/>
<protein>
    <submittedName>
        <fullName evidence="1">Uncharacterized protein</fullName>
    </submittedName>
</protein>
<sequence length="166" mass="19407">MIWGKEEEERFYPEKLLWLVDNPHPHWIETVRDNLKMDFKETGFRQFTTLHSKYIITDAMLMFGLQFAHLKDKLLEALNPVRLMVKVKPGSFLGMSHHFLGAPFEVECDEVLREFLLSARRFLEEGGFGLDVLVISHNPYIEDLLMSNLERIRGLKYRFYSAGGGV</sequence>
<dbReference type="Proteomes" id="UP000218627">
    <property type="component" value="Unassembled WGS sequence"/>
</dbReference>
<evidence type="ECO:0000313" key="2">
    <source>
        <dbReference type="Proteomes" id="UP000218627"/>
    </source>
</evidence>
<organism evidence="1 2">
    <name type="scientific">Hydrogenobacter hydrogenophilus</name>
    <dbReference type="NCBI Taxonomy" id="35835"/>
    <lineage>
        <taxon>Bacteria</taxon>
        <taxon>Pseudomonadati</taxon>
        <taxon>Aquificota</taxon>
        <taxon>Aquificia</taxon>
        <taxon>Aquificales</taxon>
        <taxon>Aquificaceae</taxon>
        <taxon>Hydrogenobacter</taxon>
    </lineage>
</organism>
<dbReference type="RefSeq" id="WP_245810092.1">
    <property type="nucleotide sequence ID" value="NZ_OBEN01000005.1"/>
</dbReference>
<gene>
    <name evidence="1" type="ORF">SAMN06265353_1032</name>
</gene>
<name>A0A285P369_9AQUI</name>
<accession>A0A285P369</accession>
<keyword evidence="2" id="KW-1185">Reference proteome</keyword>
<evidence type="ECO:0000313" key="1">
    <source>
        <dbReference type="EMBL" id="SNZ14321.1"/>
    </source>
</evidence>
<dbReference type="EMBL" id="OBEN01000005">
    <property type="protein sequence ID" value="SNZ14321.1"/>
    <property type="molecule type" value="Genomic_DNA"/>
</dbReference>
<reference evidence="2" key="1">
    <citation type="submission" date="2017-09" db="EMBL/GenBank/DDBJ databases">
        <authorList>
            <person name="Varghese N."/>
            <person name="Submissions S."/>
        </authorList>
    </citation>
    <scope>NUCLEOTIDE SEQUENCE [LARGE SCALE GENOMIC DNA]</scope>
    <source>
        <strain evidence="2">DSM 2913</strain>
    </source>
</reference>
<proteinExistence type="predicted"/>